<dbReference type="Proteomes" id="UP001164776">
    <property type="component" value="Unassembled WGS sequence"/>
</dbReference>
<sequence>MRHQLQSPSLPADRRKDIWRETRGRQLLLSACSHSCCQGGFSSESLCGCYMNFIPPYKKHSSLNCNTICVTFGVAAFGGNCQEICPAVSHCSTAAAGDIDAVAAESEYECLMVLVIHPAFGRLFSADCGCCCLFPPLGATVPAGNPVAAAAAAAEQQNLAQPNVLTACTSGGN</sequence>
<accession>A0A9W7X7H5</accession>
<organism evidence="1 2">
    <name type="scientific">Paspalum vaginatum</name>
    <name type="common">seashore paspalum</name>
    <dbReference type="NCBI Taxonomy" id="158149"/>
    <lineage>
        <taxon>Eukaryota</taxon>
        <taxon>Viridiplantae</taxon>
        <taxon>Streptophyta</taxon>
        <taxon>Embryophyta</taxon>
        <taxon>Tracheophyta</taxon>
        <taxon>Spermatophyta</taxon>
        <taxon>Magnoliopsida</taxon>
        <taxon>Liliopsida</taxon>
        <taxon>Poales</taxon>
        <taxon>Poaceae</taxon>
        <taxon>PACMAD clade</taxon>
        <taxon>Panicoideae</taxon>
        <taxon>Andropogonodae</taxon>
        <taxon>Paspaleae</taxon>
        <taxon>Paspalinae</taxon>
        <taxon>Paspalum</taxon>
    </lineage>
</organism>
<dbReference type="AlphaFoldDB" id="A0A9W7X7H5"/>
<reference evidence="1 2" key="1">
    <citation type="submission" date="2022-10" db="EMBL/GenBank/DDBJ databases">
        <title>WGS assembly of Paspalum vaginatum 540-79.</title>
        <authorList>
            <person name="Sun G."/>
            <person name="Wase N."/>
            <person name="Shu S."/>
            <person name="Jenkins J."/>
            <person name="Zhou B."/>
            <person name="Torres-Rodriguez J."/>
            <person name="Chen C."/>
            <person name="Sandor L."/>
            <person name="Plott C."/>
            <person name="Yoshinga Y."/>
            <person name="Daum C."/>
            <person name="Qi P."/>
            <person name="Barry K."/>
            <person name="Lipzen A."/>
            <person name="Berry L."/>
            <person name="Pedersen C."/>
            <person name="Gottilla T."/>
            <person name="Foltz A."/>
            <person name="Yu H."/>
            <person name="O'Malley R."/>
            <person name="Zhang C."/>
            <person name="Devos K."/>
            <person name="Sigmon B."/>
            <person name="Yu B."/>
            <person name="Obata T."/>
            <person name="Schmutz J."/>
            <person name="Schnable J."/>
        </authorList>
    </citation>
    <scope>NUCLEOTIDE SEQUENCE [LARGE SCALE GENOMIC DNA]</scope>
    <source>
        <strain evidence="2">cv. 540-79</strain>
    </source>
</reference>
<proteinExistence type="predicted"/>
<name>A0A9W7X7H5_9POAL</name>
<gene>
    <name evidence="1" type="ORF">BS78_K251600</name>
</gene>
<evidence type="ECO:0000313" key="2">
    <source>
        <dbReference type="Proteomes" id="UP001164776"/>
    </source>
</evidence>
<comment type="caution">
    <text evidence="1">The sequence shown here is derived from an EMBL/GenBank/DDBJ whole genome shotgun (WGS) entry which is preliminary data.</text>
</comment>
<protein>
    <submittedName>
        <fullName evidence="1">Uncharacterized protein</fullName>
    </submittedName>
</protein>
<evidence type="ECO:0000313" key="1">
    <source>
        <dbReference type="EMBL" id="KAJ1253477.1"/>
    </source>
</evidence>
<keyword evidence="2" id="KW-1185">Reference proteome</keyword>
<dbReference type="EMBL" id="MU631179">
    <property type="protein sequence ID" value="KAJ1253477.1"/>
    <property type="molecule type" value="Genomic_DNA"/>
</dbReference>